<dbReference type="AlphaFoldDB" id="A0A4U5NES6"/>
<protein>
    <submittedName>
        <fullName evidence="1">Uncharacterized protein</fullName>
    </submittedName>
</protein>
<reference evidence="1" key="3">
    <citation type="journal article" date="2019" name="G3 (Bethesda)">
        <title>Hybrid Assembly of the Genome of the Entomopathogenic Nematode Steinernema carpocapsae Identifies the X-Chromosome.</title>
        <authorList>
            <person name="Serra L."/>
            <person name="Macchietto M."/>
            <person name="Macias-Munoz A."/>
            <person name="McGill C.J."/>
            <person name="Rodriguez I.M."/>
            <person name="Rodriguez B."/>
            <person name="Murad R."/>
            <person name="Mortazavi A."/>
        </authorList>
    </citation>
    <scope>NUCLEOTIDE SEQUENCE</scope>
    <source>
        <strain evidence="1">ALL</strain>
    </source>
</reference>
<name>A0A4U5NES6_STECR</name>
<organism evidence="1">
    <name type="scientific">Steinernema carpocapsae</name>
    <name type="common">Entomopathogenic nematode</name>
    <dbReference type="NCBI Taxonomy" id="34508"/>
    <lineage>
        <taxon>Eukaryota</taxon>
        <taxon>Metazoa</taxon>
        <taxon>Ecdysozoa</taxon>
        <taxon>Nematoda</taxon>
        <taxon>Chromadorea</taxon>
        <taxon>Rhabditida</taxon>
        <taxon>Tylenchina</taxon>
        <taxon>Panagrolaimomorpha</taxon>
        <taxon>Strongyloidoidea</taxon>
        <taxon>Steinernematidae</taxon>
        <taxon>Steinernema</taxon>
    </lineage>
</organism>
<proteinExistence type="predicted"/>
<comment type="caution">
    <text evidence="1">The sequence shown here is derived from an EMBL/GenBank/DDBJ whole genome shotgun (WGS) entry which is preliminary data.</text>
</comment>
<sequence>MCSRKPERTTEDAWGGDQNDADCLLWDEGRNTLRESLRVSCVGHAMIPQSASWRGGLPQVFMRQRRFEIDSGLGSKGSHGWASIK</sequence>
<accession>A0A4U5NES6</accession>
<reference evidence="1" key="2">
    <citation type="journal article" date="2015" name="Genome Biol.">
        <title>Comparative genomics of Steinernema reveals deeply conserved gene regulatory networks.</title>
        <authorList>
            <person name="Dillman A.R."/>
            <person name="Macchietto M."/>
            <person name="Porter C.F."/>
            <person name="Rogers A."/>
            <person name="Williams B."/>
            <person name="Antoshechkin I."/>
            <person name="Lee M.M."/>
            <person name="Goodwin Z."/>
            <person name="Lu X."/>
            <person name="Lewis E.E."/>
            <person name="Goodrich-Blair H."/>
            <person name="Stock S.P."/>
            <person name="Adams B.J."/>
            <person name="Sternberg P.W."/>
            <person name="Mortazavi A."/>
        </authorList>
    </citation>
    <scope>NUCLEOTIDE SEQUENCE [LARGE SCALE GENOMIC DNA]</scope>
    <source>
        <strain evidence="1">ALL</strain>
    </source>
</reference>
<dbReference type="EMBL" id="AZBU02000004">
    <property type="protein sequence ID" value="TKR81517.1"/>
    <property type="molecule type" value="Genomic_DNA"/>
</dbReference>
<evidence type="ECO:0000313" key="1">
    <source>
        <dbReference type="EMBL" id="TKR81517.1"/>
    </source>
</evidence>
<gene>
    <name evidence="1" type="ORF">L596_015376</name>
</gene>
<reference evidence="1" key="1">
    <citation type="submission" date="2013-11" db="EMBL/GenBank/DDBJ databases">
        <authorList>
            <person name="Sternberg P."/>
            <person name="Dillman A."/>
            <person name="Macchietto M."/>
        </authorList>
    </citation>
    <scope>NUCLEOTIDE SEQUENCE</scope>
    <source>
        <strain evidence="1">ALL</strain>
    </source>
</reference>